<name>A0AA86VP38_9EUKA</name>
<keyword evidence="1" id="KW-0472">Membrane</keyword>
<feature type="transmembrane region" description="Helical" evidence="1">
    <location>
        <begin position="104"/>
        <end position="123"/>
    </location>
</feature>
<keyword evidence="4" id="KW-1185">Reference proteome</keyword>
<evidence type="ECO:0000313" key="2">
    <source>
        <dbReference type="EMBL" id="CAI9972028.1"/>
    </source>
</evidence>
<dbReference type="EMBL" id="CAXDID020000219">
    <property type="protein sequence ID" value="CAL6058139.1"/>
    <property type="molecule type" value="Genomic_DNA"/>
</dbReference>
<keyword evidence="1" id="KW-1133">Transmembrane helix</keyword>
<feature type="transmembrane region" description="Helical" evidence="1">
    <location>
        <begin position="7"/>
        <end position="29"/>
    </location>
</feature>
<dbReference type="AlphaFoldDB" id="A0AA86VP38"/>
<proteinExistence type="predicted"/>
<sequence length="167" mass="19398">MLMDSKIVNYVSLVCHLVLAFIAFINWFVVGGMWIDSFFRMIFLVTACVFTGCAPFGWIKFIKTHFPFLLMPLWRSGFIVLLACFFFPCFYNGCWYGWSRVFQNIAALVLFVLGLIQFILEIVDWKKKRTISQPKTNTQPIFTVVVTEQTVVTEKVVEIQLPKAEEQ</sequence>
<evidence type="ECO:0000256" key="1">
    <source>
        <dbReference type="SAM" id="Phobius"/>
    </source>
</evidence>
<reference evidence="2" key="1">
    <citation type="submission" date="2023-06" db="EMBL/GenBank/DDBJ databases">
        <authorList>
            <person name="Kurt Z."/>
        </authorList>
    </citation>
    <scope>NUCLEOTIDE SEQUENCE</scope>
</reference>
<accession>A0AA86VP38</accession>
<evidence type="ECO:0000313" key="3">
    <source>
        <dbReference type="EMBL" id="CAL6058139.1"/>
    </source>
</evidence>
<dbReference type="EMBL" id="CATOUU010001103">
    <property type="protein sequence ID" value="CAI9972028.1"/>
    <property type="molecule type" value="Genomic_DNA"/>
</dbReference>
<evidence type="ECO:0000313" key="4">
    <source>
        <dbReference type="Proteomes" id="UP001642409"/>
    </source>
</evidence>
<feature type="transmembrane region" description="Helical" evidence="1">
    <location>
        <begin position="73"/>
        <end position="98"/>
    </location>
</feature>
<feature type="transmembrane region" description="Helical" evidence="1">
    <location>
        <begin position="41"/>
        <end position="61"/>
    </location>
</feature>
<protein>
    <submittedName>
        <fullName evidence="3">Hypothetical_protein</fullName>
    </submittedName>
</protein>
<dbReference type="Proteomes" id="UP001642409">
    <property type="component" value="Unassembled WGS sequence"/>
</dbReference>
<organism evidence="2">
    <name type="scientific">Hexamita inflata</name>
    <dbReference type="NCBI Taxonomy" id="28002"/>
    <lineage>
        <taxon>Eukaryota</taxon>
        <taxon>Metamonada</taxon>
        <taxon>Diplomonadida</taxon>
        <taxon>Hexamitidae</taxon>
        <taxon>Hexamitinae</taxon>
        <taxon>Hexamita</taxon>
    </lineage>
</organism>
<comment type="caution">
    <text evidence="2">The sequence shown here is derived from an EMBL/GenBank/DDBJ whole genome shotgun (WGS) entry which is preliminary data.</text>
</comment>
<reference evidence="3 4" key="2">
    <citation type="submission" date="2024-07" db="EMBL/GenBank/DDBJ databases">
        <authorList>
            <person name="Akdeniz Z."/>
        </authorList>
    </citation>
    <scope>NUCLEOTIDE SEQUENCE [LARGE SCALE GENOMIC DNA]</scope>
</reference>
<keyword evidence="1" id="KW-0812">Transmembrane</keyword>
<gene>
    <name evidence="3" type="ORF">HINF_LOCUS48029</name>
    <name evidence="2" type="ORF">HINF_LOCUS59673</name>
</gene>